<dbReference type="GO" id="GO:0018456">
    <property type="term" value="F:aryl-alcohol dehydrogenase (NAD+) activity"/>
    <property type="evidence" value="ECO:0007669"/>
    <property type="project" value="UniProtKB-EC"/>
</dbReference>
<reference evidence="8 9" key="1">
    <citation type="submission" date="2020-08" db="EMBL/GenBank/DDBJ databases">
        <title>Genomic Encyclopedia of Type Strains, Phase IV (KMG-IV): sequencing the most valuable type-strain genomes for metagenomic binning, comparative biology and taxonomic classification.</title>
        <authorList>
            <person name="Goeker M."/>
        </authorList>
    </citation>
    <scope>NUCLEOTIDE SEQUENCE [LARGE SCALE GENOMIC DNA]</scope>
    <source>
        <strain evidence="8 9">DSM 27057</strain>
    </source>
</reference>
<dbReference type="InterPro" id="IPR013154">
    <property type="entry name" value="ADH-like_N"/>
</dbReference>
<protein>
    <submittedName>
        <fullName evidence="8">Aryl-alcohol dehydrogenase</fullName>
        <ecNumber evidence="8">1.1.1.90</ecNumber>
    </submittedName>
</protein>
<dbReference type="InterPro" id="IPR020843">
    <property type="entry name" value="ER"/>
</dbReference>
<dbReference type="RefSeq" id="WP_183628713.1">
    <property type="nucleotide sequence ID" value="NZ_JACIDX010000023.1"/>
</dbReference>
<sequence>MKITAAVVRTAGGPFTIETLTMDEIAPDEVLVRIVGAGLCHTDLVVRDQVLSAPLPAVLGHEGAGVVEAVGAQVTHLAPGDHVILGFAACRQCAQCTAGHPAYCEHFGPLNFGGCRPDGTGCLHDEAGKVSSHFFGQSSFASHAVAAAHNVVKVGKDVPLEILGPLGCGIMTGAGTVFHALDMQPGETLLVIGGGPVGLSAIMAARVRGVERIVLADPVASRRAMGLELGASDTIDVGAGDMAEQLRRIIPQGVTCVFDSSGVVAAIQAGVACLATRGRLALVGVPRRLDDAISLNIVDMLSRGISVCGATEGDADPQTFLPYLIDLYREGRFPFDRLVTTYPLGQINQAIADQHAGQCVKVVLTTAE</sequence>
<name>A0A7W6CQR6_9SPHN</name>
<dbReference type="Gene3D" id="3.90.180.10">
    <property type="entry name" value="Medium-chain alcohol dehydrogenases, catalytic domain"/>
    <property type="match status" value="1"/>
</dbReference>
<evidence type="ECO:0000256" key="5">
    <source>
        <dbReference type="ARBA" id="ARBA00023002"/>
    </source>
</evidence>
<dbReference type="SMART" id="SM00829">
    <property type="entry name" value="PKS_ER"/>
    <property type="match status" value="1"/>
</dbReference>
<keyword evidence="4 6" id="KW-0862">Zinc</keyword>
<dbReference type="CDD" id="cd08278">
    <property type="entry name" value="benzyl_alcohol_DH"/>
    <property type="match status" value="1"/>
</dbReference>
<evidence type="ECO:0000313" key="8">
    <source>
        <dbReference type="EMBL" id="MBB3957426.1"/>
    </source>
</evidence>
<dbReference type="InterPro" id="IPR011032">
    <property type="entry name" value="GroES-like_sf"/>
</dbReference>
<gene>
    <name evidence="8" type="ORF">GGR38_004400</name>
</gene>
<accession>A0A7W6CQR6</accession>
<evidence type="ECO:0000313" key="9">
    <source>
        <dbReference type="Proteomes" id="UP000548867"/>
    </source>
</evidence>
<dbReference type="AlphaFoldDB" id="A0A7W6CQR6"/>
<dbReference type="EC" id="1.1.1.90" evidence="8"/>
<dbReference type="PANTHER" id="PTHR43350">
    <property type="entry name" value="NAD-DEPENDENT ALCOHOL DEHYDROGENASE"/>
    <property type="match status" value="1"/>
</dbReference>
<evidence type="ECO:0000256" key="1">
    <source>
        <dbReference type="ARBA" id="ARBA00001947"/>
    </source>
</evidence>
<organism evidence="8 9">
    <name type="scientific">Novosphingobium sediminicola</name>
    <dbReference type="NCBI Taxonomy" id="563162"/>
    <lineage>
        <taxon>Bacteria</taxon>
        <taxon>Pseudomonadati</taxon>
        <taxon>Pseudomonadota</taxon>
        <taxon>Alphaproteobacteria</taxon>
        <taxon>Sphingomonadales</taxon>
        <taxon>Sphingomonadaceae</taxon>
        <taxon>Novosphingobium</taxon>
    </lineage>
</organism>
<dbReference type="Proteomes" id="UP000548867">
    <property type="component" value="Unassembled WGS sequence"/>
</dbReference>
<keyword evidence="5 8" id="KW-0560">Oxidoreductase</keyword>
<proteinExistence type="inferred from homology"/>
<keyword evidence="3 6" id="KW-0479">Metal-binding</keyword>
<evidence type="ECO:0000256" key="6">
    <source>
        <dbReference type="RuleBase" id="RU361277"/>
    </source>
</evidence>
<evidence type="ECO:0000256" key="3">
    <source>
        <dbReference type="ARBA" id="ARBA00022723"/>
    </source>
</evidence>
<dbReference type="InterPro" id="IPR036291">
    <property type="entry name" value="NAD(P)-bd_dom_sf"/>
</dbReference>
<dbReference type="Gene3D" id="3.40.50.720">
    <property type="entry name" value="NAD(P)-binding Rossmann-like Domain"/>
    <property type="match status" value="1"/>
</dbReference>
<dbReference type="InterPro" id="IPR002328">
    <property type="entry name" value="ADH_Zn_CS"/>
</dbReference>
<dbReference type="SUPFAM" id="SSF51735">
    <property type="entry name" value="NAD(P)-binding Rossmann-fold domains"/>
    <property type="match status" value="1"/>
</dbReference>
<keyword evidence="9" id="KW-1185">Reference proteome</keyword>
<dbReference type="Pfam" id="PF00107">
    <property type="entry name" value="ADH_zinc_N"/>
    <property type="match status" value="1"/>
</dbReference>
<comment type="cofactor">
    <cofactor evidence="1 6">
        <name>Zn(2+)</name>
        <dbReference type="ChEBI" id="CHEBI:29105"/>
    </cofactor>
</comment>
<feature type="domain" description="Enoyl reductase (ER)" evidence="7">
    <location>
        <begin position="12"/>
        <end position="364"/>
    </location>
</feature>
<dbReference type="PROSITE" id="PS00059">
    <property type="entry name" value="ADH_ZINC"/>
    <property type="match status" value="1"/>
</dbReference>
<evidence type="ECO:0000256" key="2">
    <source>
        <dbReference type="ARBA" id="ARBA00008072"/>
    </source>
</evidence>
<dbReference type="GO" id="GO:0008270">
    <property type="term" value="F:zinc ion binding"/>
    <property type="evidence" value="ECO:0007669"/>
    <property type="project" value="InterPro"/>
</dbReference>
<dbReference type="InterPro" id="IPR013149">
    <property type="entry name" value="ADH-like_C"/>
</dbReference>
<evidence type="ECO:0000256" key="4">
    <source>
        <dbReference type="ARBA" id="ARBA00022833"/>
    </source>
</evidence>
<dbReference type="Pfam" id="PF08240">
    <property type="entry name" value="ADH_N"/>
    <property type="match status" value="1"/>
</dbReference>
<evidence type="ECO:0000259" key="7">
    <source>
        <dbReference type="SMART" id="SM00829"/>
    </source>
</evidence>
<dbReference type="EMBL" id="JACIDX010000023">
    <property type="protein sequence ID" value="MBB3957426.1"/>
    <property type="molecule type" value="Genomic_DNA"/>
</dbReference>
<dbReference type="SUPFAM" id="SSF50129">
    <property type="entry name" value="GroES-like"/>
    <property type="match status" value="1"/>
</dbReference>
<comment type="similarity">
    <text evidence="2 6">Belongs to the zinc-containing alcohol dehydrogenase family.</text>
</comment>
<dbReference type="PANTHER" id="PTHR43350:SF17">
    <property type="entry name" value="NAD-DEPENDENT ALCOHOL DEHYDROGENASE"/>
    <property type="match status" value="1"/>
</dbReference>
<comment type="caution">
    <text evidence="8">The sequence shown here is derived from an EMBL/GenBank/DDBJ whole genome shotgun (WGS) entry which is preliminary data.</text>
</comment>